<evidence type="ECO:0000256" key="3">
    <source>
        <dbReference type="PROSITE-ProRule" id="PRU00708"/>
    </source>
</evidence>
<dbReference type="NCBIfam" id="TIGR00756">
    <property type="entry name" value="PPR"/>
    <property type="match status" value="1"/>
</dbReference>
<dbReference type="PANTHER" id="PTHR47937:SF2">
    <property type="entry name" value="PENTATRICOPEPTIDE (PPR) REPEAT-CONTAINING PROTEIN, PF01535'-RELATED"/>
    <property type="match status" value="1"/>
</dbReference>
<organism evidence="5 6">
    <name type="scientific">Paspalum notatum var. saurae</name>
    <dbReference type="NCBI Taxonomy" id="547442"/>
    <lineage>
        <taxon>Eukaryota</taxon>
        <taxon>Viridiplantae</taxon>
        <taxon>Streptophyta</taxon>
        <taxon>Embryophyta</taxon>
        <taxon>Tracheophyta</taxon>
        <taxon>Spermatophyta</taxon>
        <taxon>Magnoliopsida</taxon>
        <taxon>Liliopsida</taxon>
        <taxon>Poales</taxon>
        <taxon>Poaceae</taxon>
        <taxon>PACMAD clade</taxon>
        <taxon>Panicoideae</taxon>
        <taxon>Andropogonodae</taxon>
        <taxon>Paspaleae</taxon>
        <taxon>Paspalinae</taxon>
        <taxon>Paspalum</taxon>
    </lineage>
</organism>
<dbReference type="InterPro" id="IPR052308">
    <property type="entry name" value="PPR_domain-containing"/>
</dbReference>
<feature type="repeat" description="PPR" evidence="3">
    <location>
        <begin position="9"/>
        <end position="43"/>
    </location>
</feature>
<dbReference type="Proteomes" id="UP001341281">
    <property type="component" value="Chromosome 05"/>
</dbReference>
<dbReference type="InterPro" id="IPR011990">
    <property type="entry name" value="TPR-like_helical_dom_sf"/>
</dbReference>
<dbReference type="PROSITE" id="PS51375">
    <property type="entry name" value="PPR"/>
    <property type="match status" value="1"/>
</dbReference>
<name>A0AAQ3TQ66_PASNO</name>
<evidence type="ECO:0000256" key="2">
    <source>
        <dbReference type="ARBA" id="ARBA00022946"/>
    </source>
</evidence>
<dbReference type="EMBL" id="CP144749">
    <property type="protein sequence ID" value="WVZ77269.1"/>
    <property type="molecule type" value="Genomic_DNA"/>
</dbReference>
<dbReference type="InterPro" id="IPR002885">
    <property type="entry name" value="PPR_rpt"/>
</dbReference>
<dbReference type="Gene3D" id="1.25.40.10">
    <property type="entry name" value="Tetratricopeptide repeat domain"/>
    <property type="match status" value="1"/>
</dbReference>
<sequence length="110" mass="12097">MPGKEIKPNTTTLEILVKALCKQGDMDQARDLLMDMARGGVVPPSGFRESVVDIFKKADREEEIEKAFEQKPVPTPTPRAEYQPRSDYRPRNAVAAAQAKQPGFSAAPAV</sequence>
<evidence type="ECO:0000313" key="5">
    <source>
        <dbReference type="EMBL" id="WVZ77269.1"/>
    </source>
</evidence>
<dbReference type="Pfam" id="PF12854">
    <property type="entry name" value="PPR_1"/>
    <property type="match status" value="1"/>
</dbReference>
<evidence type="ECO:0000313" key="6">
    <source>
        <dbReference type="Proteomes" id="UP001341281"/>
    </source>
</evidence>
<keyword evidence="2" id="KW-0809">Transit peptide</keyword>
<gene>
    <name evidence="5" type="ORF">U9M48_025156</name>
</gene>
<feature type="region of interest" description="Disordered" evidence="4">
    <location>
        <begin position="69"/>
        <end position="110"/>
    </location>
</feature>
<evidence type="ECO:0008006" key="7">
    <source>
        <dbReference type="Google" id="ProtNLM"/>
    </source>
</evidence>
<dbReference type="PANTHER" id="PTHR47937">
    <property type="entry name" value="PLASTID TRANSCRIPTIONALLY ACTIVE CHROMOSOME 2-LIKE PROTEIN"/>
    <property type="match status" value="1"/>
</dbReference>
<accession>A0AAQ3TQ66</accession>
<keyword evidence="6" id="KW-1185">Reference proteome</keyword>
<keyword evidence="1" id="KW-0677">Repeat</keyword>
<evidence type="ECO:0000256" key="4">
    <source>
        <dbReference type="SAM" id="MobiDB-lite"/>
    </source>
</evidence>
<dbReference type="AlphaFoldDB" id="A0AAQ3TQ66"/>
<protein>
    <recommendedName>
        <fullName evidence="7">Pentatricopeptide repeat-containing protein</fullName>
    </recommendedName>
</protein>
<reference evidence="5 6" key="1">
    <citation type="submission" date="2024-02" db="EMBL/GenBank/DDBJ databases">
        <title>High-quality chromosome-scale genome assembly of Pensacola bahiagrass (Paspalum notatum Flugge var. saurae).</title>
        <authorList>
            <person name="Vega J.M."/>
            <person name="Podio M."/>
            <person name="Orjuela J."/>
            <person name="Siena L.A."/>
            <person name="Pessino S.C."/>
            <person name="Combes M.C."/>
            <person name="Mariac C."/>
            <person name="Albertini E."/>
            <person name="Pupilli F."/>
            <person name="Ortiz J.P.A."/>
            <person name="Leblanc O."/>
        </authorList>
    </citation>
    <scope>NUCLEOTIDE SEQUENCE [LARGE SCALE GENOMIC DNA]</scope>
    <source>
        <strain evidence="5">R1</strain>
        <tissue evidence="5">Leaf</tissue>
    </source>
</reference>
<proteinExistence type="predicted"/>
<evidence type="ECO:0000256" key="1">
    <source>
        <dbReference type="ARBA" id="ARBA00022737"/>
    </source>
</evidence>